<proteinExistence type="predicted"/>
<gene>
    <name evidence="1" type="ORF">K1T71_013744</name>
</gene>
<keyword evidence="2" id="KW-1185">Reference proteome</keyword>
<protein>
    <submittedName>
        <fullName evidence="1">Uncharacterized protein</fullName>
    </submittedName>
</protein>
<evidence type="ECO:0000313" key="2">
    <source>
        <dbReference type="Proteomes" id="UP000824533"/>
    </source>
</evidence>
<dbReference type="EMBL" id="CM034412">
    <property type="protein sequence ID" value="KAJ0170972.1"/>
    <property type="molecule type" value="Genomic_DNA"/>
</dbReference>
<sequence length="606" mass="70259">MEKIDKRISKRLDELDTEALVLILQQWNLEEFTDFVRNKHLDGRKVLEVTEGLVKLWRPRANAKKFISFIEDLKLNPEKYLSDENKNGLKTVDQIDVKNVGFNDNDNFEDAISNFEMIELIDIEKEVTDIIEIKQKKSEVLYNADTEIVITKNATDIPSIESQYQTVKSKKSKEEPKDIKVINEEEVEIKDTSSLNTVEELLKKLVPAKSFLYRHHPKKIDKLPSYLPMDGTSKKTKKLFRLSSYEYPFFDLRSKFNRNDSTDRGYYCMKRNSIFYFKTKRPEARTKYKSLPTPEEVNIKYPEDHLYEDLNYNDVIKDTTISRRNSLSKQVVRPCIVKIQEFFNSFRIPFLKKNEEIKDVKEVEEKEVSTSIYENAESIANMYDSVRVNQGTGESKESQVKIPVEDYLEPVQVNKDYCDVNYRQKDESILGYIMSIFESRFGLRRETNDANQSEDSDNESNKVPQEAKWDRPRKTNMADRPLPIPVENEAYYMNIDRSEAENLLKGQPDGTFVLRPSSQPNHAYTLSVACSNAVHNVGIRRRPDGRLALGFARKGERSFTSITALLHHHKKRRLLLVAAGGIIGATTLNEAPQYYQTPSSLPVCSM</sequence>
<comment type="caution">
    <text evidence="1">The sequence shown here is derived from an EMBL/GenBank/DDBJ whole genome shotgun (WGS) entry which is preliminary data.</text>
</comment>
<name>A0ACC1CHC5_9NEOP</name>
<dbReference type="Proteomes" id="UP000824533">
    <property type="component" value="Linkage Group LG26"/>
</dbReference>
<reference evidence="1 2" key="1">
    <citation type="journal article" date="2021" name="Front. Genet.">
        <title>Chromosome-Level Genome Assembly Reveals Significant Gene Expansion in the Toll and IMD Signaling Pathways of Dendrolimus kikuchii.</title>
        <authorList>
            <person name="Zhou J."/>
            <person name="Wu P."/>
            <person name="Xiong Z."/>
            <person name="Liu N."/>
            <person name="Zhao N."/>
            <person name="Ji M."/>
            <person name="Qiu Y."/>
            <person name="Yang B."/>
        </authorList>
    </citation>
    <scope>NUCLEOTIDE SEQUENCE [LARGE SCALE GENOMIC DNA]</scope>
    <source>
        <strain evidence="1">Ann1</strain>
    </source>
</reference>
<accession>A0ACC1CHC5</accession>
<evidence type="ECO:0000313" key="1">
    <source>
        <dbReference type="EMBL" id="KAJ0170972.1"/>
    </source>
</evidence>
<organism evidence="1 2">
    <name type="scientific">Dendrolimus kikuchii</name>
    <dbReference type="NCBI Taxonomy" id="765133"/>
    <lineage>
        <taxon>Eukaryota</taxon>
        <taxon>Metazoa</taxon>
        <taxon>Ecdysozoa</taxon>
        <taxon>Arthropoda</taxon>
        <taxon>Hexapoda</taxon>
        <taxon>Insecta</taxon>
        <taxon>Pterygota</taxon>
        <taxon>Neoptera</taxon>
        <taxon>Endopterygota</taxon>
        <taxon>Lepidoptera</taxon>
        <taxon>Glossata</taxon>
        <taxon>Ditrysia</taxon>
        <taxon>Bombycoidea</taxon>
        <taxon>Lasiocampidae</taxon>
        <taxon>Dendrolimus</taxon>
    </lineage>
</organism>